<evidence type="ECO:0000256" key="11">
    <source>
        <dbReference type="ARBA" id="ARBA00023295"/>
    </source>
</evidence>
<dbReference type="SUPFAM" id="SSF51445">
    <property type="entry name" value="(Trans)glycosidases"/>
    <property type="match status" value="1"/>
</dbReference>
<evidence type="ECO:0000256" key="5">
    <source>
        <dbReference type="ARBA" id="ARBA00022723"/>
    </source>
</evidence>
<dbReference type="GO" id="GO:0016052">
    <property type="term" value="P:carbohydrate catabolic process"/>
    <property type="evidence" value="ECO:0007669"/>
    <property type="project" value="InterPro"/>
</dbReference>
<name>A0A4U0UF82_9PEZI</name>
<dbReference type="InterPro" id="IPR013780">
    <property type="entry name" value="Glyco_hydro_b"/>
</dbReference>
<evidence type="ECO:0000256" key="2">
    <source>
        <dbReference type="ARBA" id="ARBA00001913"/>
    </source>
</evidence>
<evidence type="ECO:0000256" key="8">
    <source>
        <dbReference type="ARBA" id="ARBA00023157"/>
    </source>
</evidence>
<keyword evidence="7" id="KW-0106">Calcium</keyword>
<feature type="domain" description="Glycosyl hydrolase family 13 catalytic" evidence="14">
    <location>
        <begin position="44"/>
        <end position="404"/>
    </location>
</feature>
<comment type="caution">
    <text evidence="15">The sequence shown here is derived from an EMBL/GenBank/DDBJ whole genome shotgun (WGS) entry which is preliminary data.</text>
</comment>
<reference evidence="15 16" key="1">
    <citation type="submission" date="2017-03" db="EMBL/GenBank/DDBJ databases">
        <title>Genomes of endolithic fungi from Antarctica.</title>
        <authorList>
            <person name="Coleine C."/>
            <person name="Masonjones S."/>
            <person name="Stajich J.E."/>
        </authorList>
    </citation>
    <scope>NUCLEOTIDE SEQUENCE [LARGE SCALE GENOMIC DNA]</scope>
    <source>
        <strain evidence="15 16">CCFEE 6315</strain>
    </source>
</reference>
<dbReference type="GO" id="GO:0005509">
    <property type="term" value="F:calcium ion binding"/>
    <property type="evidence" value="ECO:0007669"/>
    <property type="project" value="InterPro"/>
</dbReference>
<evidence type="ECO:0000256" key="6">
    <source>
        <dbReference type="ARBA" id="ARBA00022801"/>
    </source>
</evidence>
<keyword evidence="13" id="KW-0732">Signal</keyword>
<evidence type="ECO:0000256" key="10">
    <source>
        <dbReference type="ARBA" id="ARBA00023277"/>
    </source>
</evidence>
<keyword evidence="9" id="KW-0325">Glycoprotein</keyword>
<dbReference type="SMART" id="SM00642">
    <property type="entry name" value="Aamy"/>
    <property type="match status" value="1"/>
</dbReference>
<evidence type="ECO:0000259" key="14">
    <source>
        <dbReference type="SMART" id="SM00642"/>
    </source>
</evidence>
<keyword evidence="6" id="KW-0378">Hydrolase</keyword>
<dbReference type="InterPro" id="IPR015340">
    <property type="entry name" value="A_amylase_C_dom"/>
</dbReference>
<keyword evidence="8" id="KW-1015">Disulfide bond</keyword>
<dbReference type="AlphaFoldDB" id="A0A4U0UF82"/>
<evidence type="ECO:0000256" key="1">
    <source>
        <dbReference type="ARBA" id="ARBA00000548"/>
    </source>
</evidence>
<gene>
    <name evidence="15" type="ORF">B0A50_00084</name>
</gene>
<sequence>MAPLASVHARLILSSCLFVLLSFLLVDAAQAADAAEWRRRSIYQVMTDRFAYGNGTDEEDAPACAVEQGLYCGGTWKGITSKLDYIQGMNFDAIWISPVVKQLPQRTGDGEAYTAYWAQNLYALEPHFGTEEDLRDLVAAMHSRGMLLMLDVVVNHMGYAGTGLDVDYSILNPFNDEKYFHTYCEITDPTDPTNTQECWLGDWMVALADLRTEDAEVQDMFGEWISEMVSNYSIDGLRIDTSINVDPEFFINFVDAAGVFATGEVMQGDDSLACQWADTIGSILNYPIYYTLTRAFESSEGSIDDLVLTIESVKQNCPNSTNFGSFSENHDVSRFASLTDDSALAKNIITYTIMADGIPIIYQGQEQRQFGSIDPYYNRAPLWHAGYNTSAPLYEHIATLNQFRKHVINSHDNYTEYMAEVIYQDIHSLALRKGFNGTQVITLLNNNGQNCDYFELSISGHEYAPGTVLTEILTCTNLTVDHAGNLTIPMFAGTPKVLYPVDLLANSSICGQHPAPEPLPSATTMTIDATSTVSGHLTTIETVETSPIPPYTTHVWSTISGLPTIVPTIMQPSEMTSITRTYTTEAPATSSSTSTAGRPSHSLKALGGADAVSAPDISLVLSAALATTMVSSVSSAAASAATSLAAAGAGLGAHVHAHAHAQGRRGLVV</sequence>
<dbReference type="PANTHER" id="PTHR10357">
    <property type="entry name" value="ALPHA-AMYLASE FAMILY MEMBER"/>
    <property type="match status" value="1"/>
</dbReference>
<evidence type="ECO:0000313" key="15">
    <source>
        <dbReference type="EMBL" id="TKA34104.1"/>
    </source>
</evidence>
<dbReference type="SUPFAM" id="SSF51011">
    <property type="entry name" value="Glycosyl hydrolase domain"/>
    <property type="match status" value="1"/>
</dbReference>
<keyword evidence="10" id="KW-0119">Carbohydrate metabolism</keyword>
<dbReference type="InterPro" id="IPR017853">
    <property type="entry name" value="GH"/>
</dbReference>
<evidence type="ECO:0000256" key="4">
    <source>
        <dbReference type="ARBA" id="ARBA00012595"/>
    </source>
</evidence>
<evidence type="ECO:0000256" key="7">
    <source>
        <dbReference type="ARBA" id="ARBA00022837"/>
    </source>
</evidence>
<feature type="region of interest" description="Disordered" evidence="12">
    <location>
        <begin position="583"/>
        <end position="602"/>
    </location>
</feature>
<dbReference type="EMBL" id="NAJL01000001">
    <property type="protein sequence ID" value="TKA34104.1"/>
    <property type="molecule type" value="Genomic_DNA"/>
</dbReference>
<evidence type="ECO:0000256" key="12">
    <source>
        <dbReference type="SAM" id="MobiDB-lite"/>
    </source>
</evidence>
<protein>
    <recommendedName>
        <fullName evidence="4">alpha-amylase</fullName>
        <ecNumber evidence="4">3.2.1.1</ecNumber>
    </recommendedName>
</protein>
<dbReference type="Gene3D" id="2.60.40.1180">
    <property type="entry name" value="Golgi alpha-mannosidase II"/>
    <property type="match status" value="1"/>
</dbReference>
<organism evidence="15 16">
    <name type="scientific">Salinomyces thailandicus</name>
    <dbReference type="NCBI Taxonomy" id="706561"/>
    <lineage>
        <taxon>Eukaryota</taxon>
        <taxon>Fungi</taxon>
        <taxon>Dikarya</taxon>
        <taxon>Ascomycota</taxon>
        <taxon>Pezizomycotina</taxon>
        <taxon>Dothideomycetes</taxon>
        <taxon>Dothideomycetidae</taxon>
        <taxon>Mycosphaerellales</taxon>
        <taxon>Teratosphaeriaceae</taxon>
        <taxon>Salinomyces</taxon>
    </lineage>
</organism>
<evidence type="ECO:0000313" key="16">
    <source>
        <dbReference type="Proteomes" id="UP000308549"/>
    </source>
</evidence>
<comment type="similarity">
    <text evidence="3">Belongs to the glycosyl hydrolase 13 family.</text>
</comment>
<keyword evidence="5" id="KW-0479">Metal-binding</keyword>
<comment type="catalytic activity">
    <reaction evidence="1">
        <text>Endohydrolysis of (1-&gt;4)-alpha-D-glucosidic linkages in polysaccharides containing three or more (1-&gt;4)-alpha-linked D-glucose units.</text>
        <dbReference type="EC" id="3.2.1.1"/>
    </reaction>
</comment>
<dbReference type="FunFam" id="3.20.20.80:FF:000120">
    <property type="entry name" value="Alpha-amylase A"/>
    <property type="match status" value="1"/>
</dbReference>
<evidence type="ECO:0000256" key="13">
    <source>
        <dbReference type="SAM" id="SignalP"/>
    </source>
</evidence>
<feature type="signal peptide" evidence="13">
    <location>
        <begin position="1"/>
        <end position="31"/>
    </location>
</feature>
<dbReference type="PANTHER" id="PTHR10357:SF218">
    <property type="entry name" value="ALPHA-AMYLASE"/>
    <property type="match status" value="1"/>
</dbReference>
<proteinExistence type="inferred from homology"/>
<dbReference type="Pfam" id="PF00128">
    <property type="entry name" value="Alpha-amylase"/>
    <property type="match status" value="1"/>
</dbReference>
<dbReference type="Gene3D" id="3.20.20.80">
    <property type="entry name" value="Glycosidases"/>
    <property type="match status" value="1"/>
</dbReference>
<dbReference type="EC" id="3.2.1.1" evidence="4"/>
<dbReference type="Pfam" id="PF09260">
    <property type="entry name" value="A_amylase_dom_C"/>
    <property type="match status" value="1"/>
</dbReference>
<dbReference type="Proteomes" id="UP000308549">
    <property type="component" value="Unassembled WGS sequence"/>
</dbReference>
<dbReference type="OrthoDB" id="204980at2759"/>
<evidence type="ECO:0000256" key="9">
    <source>
        <dbReference type="ARBA" id="ARBA00023180"/>
    </source>
</evidence>
<keyword evidence="16" id="KW-1185">Reference proteome</keyword>
<evidence type="ECO:0000256" key="3">
    <source>
        <dbReference type="ARBA" id="ARBA00008061"/>
    </source>
</evidence>
<comment type="cofactor">
    <cofactor evidence="2">
        <name>Ca(2+)</name>
        <dbReference type="ChEBI" id="CHEBI:29108"/>
    </cofactor>
</comment>
<dbReference type="GO" id="GO:0004556">
    <property type="term" value="F:alpha-amylase activity"/>
    <property type="evidence" value="ECO:0007669"/>
    <property type="project" value="UniProtKB-EC"/>
</dbReference>
<dbReference type="InterPro" id="IPR006047">
    <property type="entry name" value="GH13_cat_dom"/>
</dbReference>
<dbReference type="CDD" id="cd11319">
    <property type="entry name" value="AmyAc_euk_AmyA"/>
    <property type="match status" value="1"/>
</dbReference>
<accession>A0A4U0UF82</accession>
<feature type="chain" id="PRO_5020616347" description="alpha-amylase" evidence="13">
    <location>
        <begin position="32"/>
        <end position="669"/>
    </location>
</feature>
<keyword evidence="11" id="KW-0326">Glycosidase</keyword>